<sequence>MTWMDTAVELRAARVPAVLVTVASVRGHAPREAGAKMIVSAADLYGTIGGGNLEMTVVTRAREILAGTPADAPAGADAAADAPEGATASADAIEGTAADGPGAPAPETASARGPEMLTLRLNDKAPAKYGRQCCGGEVTVMLEPLPVPPAIAIFGIGNIGLELARILSRHDIDLFLSDSRPEHLAELDHLEAPIAAVHREFAVVGEEVVSSLPAGTHVLIMTHDHAEDLHLCDAALRHGGLGSIGLIGSSAKWQRFRKTLVAEGHAPEIVDTIQCPIGLPDLPGKQPATIALSVAADLVSRIG</sequence>
<proteinExistence type="predicted"/>
<evidence type="ECO:0000313" key="5">
    <source>
        <dbReference type="Proteomes" id="UP000253509"/>
    </source>
</evidence>
<gene>
    <name evidence="4" type="ORF">DFO65_110114</name>
</gene>
<dbReference type="RefSeq" id="WP_245940783.1">
    <property type="nucleotide sequence ID" value="NZ_QNSB01000010.1"/>
</dbReference>
<dbReference type="InterPro" id="IPR003777">
    <property type="entry name" value="XdhC_CoxI"/>
</dbReference>
<dbReference type="Pfam" id="PF02625">
    <property type="entry name" value="XdhC_CoxI"/>
    <property type="match status" value="1"/>
</dbReference>
<dbReference type="InterPro" id="IPR036291">
    <property type="entry name" value="NAD(P)-bd_dom_sf"/>
</dbReference>
<feature type="region of interest" description="Disordered" evidence="1">
    <location>
        <begin position="70"/>
        <end position="89"/>
    </location>
</feature>
<name>A0A366IF36_9MICO</name>
<comment type="caution">
    <text evidence="4">The sequence shown here is derived from an EMBL/GenBank/DDBJ whole genome shotgun (WGS) entry which is preliminary data.</text>
</comment>
<dbReference type="Pfam" id="PF13478">
    <property type="entry name" value="XdhC_C"/>
    <property type="match status" value="1"/>
</dbReference>
<dbReference type="InterPro" id="IPR027051">
    <property type="entry name" value="XdhC_Rossmann_dom"/>
</dbReference>
<dbReference type="PANTHER" id="PTHR30388:SF6">
    <property type="entry name" value="XANTHINE DEHYDROGENASE SUBUNIT A-RELATED"/>
    <property type="match status" value="1"/>
</dbReference>
<organism evidence="4 5">
    <name type="scientific">Brevibacterium celere</name>
    <dbReference type="NCBI Taxonomy" id="225845"/>
    <lineage>
        <taxon>Bacteria</taxon>
        <taxon>Bacillati</taxon>
        <taxon>Actinomycetota</taxon>
        <taxon>Actinomycetes</taxon>
        <taxon>Micrococcales</taxon>
        <taxon>Brevibacteriaceae</taxon>
        <taxon>Brevibacterium</taxon>
    </lineage>
</organism>
<evidence type="ECO:0000259" key="2">
    <source>
        <dbReference type="Pfam" id="PF02625"/>
    </source>
</evidence>
<accession>A0A366IF36</accession>
<feature type="domain" description="XdhC- CoxI" evidence="2">
    <location>
        <begin position="11"/>
        <end position="68"/>
    </location>
</feature>
<dbReference type="PANTHER" id="PTHR30388">
    <property type="entry name" value="ALDEHYDE OXIDOREDUCTASE MOLYBDENUM COFACTOR ASSEMBLY PROTEIN"/>
    <property type="match status" value="1"/>
</dbReference>
<dbReference type="AlphaFoldDB" id="A0A366IF36"/>
<evidence type="ECO:0000313" key="4">
    <source>
        <dbReference type="EMBL" id="RBP69956.1"/>
    </source>
</evidence>
<dbReference type="InterPro" id="IPR052698">
    <property type="entry name" value="MoCofactor_Util/Proc"/>
</dbReference>
<keyword evidence="5" id="KW-1185">Reference proteome</keyword>
<evidence type="ECO:0000259" key="3">
    <source>
        <dbReference type="Pfam" id="PF13478"/>
    </source>
</evidence>
<evidence type="ECO:0000256" key="1">
    <source>
        <dbReference type="SAM" id="MobiDB-lite"/>
    </source>
</evidence>
<reference evidence="4 5" key="1">
    <citation type="submission" date="2018-06" db="EMBL/GenBank/DDBJ databases">
        <title>Freshwater and sediment microbial communities from various areas in North America, analyzing microbe dynamics in response to fracking.</title>
        <authorList>
            <person name="Lamendella R."/>
        </authorList>
    </citation>
    <scope>NUCLEOTIDE SEQUENCE [LARGE SCALE GENOMIC DNA]</scope>
    <source>
        <strain evidence="4 5">3b_TX</strain>
    </source>
</reference>
<dbReference type="Proteomes" id="UP000253509">
    <property type="component" value="Unassembled WGS sequence"/>
</dbReference>
<feature type="domain" description="XdhC Rossmann" evidence="3">
    <location>
        <begin position="152"/>
        <end position="298"/>
    </location>
</feature>
<feature type="compositionally biased region" description="Low complexity" evidence="1">
    <location>
        <begin position="94"/>
        <end position="109"/>
    </location>
</feature>
<dbReference type="Gene3D" id="3.40.50.720">
    <property type="entry name" value="NAD(P)-binding Rossmann-like Domain"/>
    <property type="match status" value="1"/>
</dbReference>
<dbReference type="SUPFAM" id="SSF51735">
    <property type="entry name" value="NAD(P)-binding Rossmann-fold domains"/>
    <property type="match status" value="1"/>
</dbReference>
<feature type="region of interest" description="Disordered" evidence="1">
    <location>
        <begin position="94"/>
        <end position="115"/>
    </location>
</feature>
<protein>
    <submittedName>
        <fullName evidence="4">Molybdenum cofactor sulfurylase</fullName>
    </submittedName>
</protein>
<dbReference type="EMBL" id="QNSB01000010">
    <property type="protein sequence ID" value="RBP69956.1"/>
    <property type="molecule type" value="Genomic_DNA"/>
</dbReference>